<evidence type="ECO:0000259" key="4">
    <source>
        <dbReference type="PROSITE" id="PS50089"/>
    </source>
</evidence>
<feature type="domain" description="RING-type" evidence="4">
    <location>
        <begin position="155"/>
        <end position="197"/>
    </location>
</feature>
<dbReference type="AlphaFoldDB" id="A0A6C0EIK2"/>
<protein>
    <recommendedName>
        <fullName evidence="4">RING-type domain-containing protein</fullName>
    </recommendedName>
</protein>
<dbReference type="GO" id="GO:0008270">
    <property type="term" value="F:zinc ion binding"/>
    <property type="evidence" value="ECO:0007669"/>
    <property type="project" value="UniProtKB-KW"/>
</dbReference>
<evidence type="ECO:0000256" key="2">
    <source>
        <dbReference type="ARBA" id="ARBA00022771"/>
    </source>
</evidence>
<proteinExistence type="predicted"/>
<dbReference type="PANTHER" id="PTHR45931:SF3">
    <property type="entry name" value="RING ZINC FINGER-CONTAINING PROTEIN"/>
    <property type="match status" value="1"/>
</dbReference>
<keyword evidence="2" id="KW-0863">Zinc-finger</keyword>
<dbReference type="SUPFAM" id="SSF57850">
    <property type="entry name" value="RING/U-box"/>
    <property type="match status" value="1"/>
</dbReference>
<dbReference type="InterPro" id="IPR001841">
    <property type="entry name" value="Znf_RING"/>
</dbReference>
<dbReference type="GO" id="GO:0006511">
    <property type="term" value="P:ubiquitin-dependent protein catabolic process"/>
    <property type="evidence" value="ECO:0007669"/>
    <property type="project" value="TreeGrafter"/>
</dbReference>
<evidence type="ECO:0000313" key="5">
    <source>
        <dbReference type="EMBL" id="QHT27175.1"/>
    </source>
</evidence>
<dbReference type="InterPro" id="IPR051834">
    <property type="entry name" value="RING_finger_E3_ligase"/>
</dbReference>
<keyword evidence="3" id="KW-0862">Zinc</keyword>
<dbReference type="SMART" id="SM00184">
    <property type="entry name" value="RING"/>
    <property type="match status" value="1"/>
</dbReference>
<evidence type="ECO:0000256" key="1">
    <source>
        <dbReference type="ARBA" id="ARBA00022723"/>
    </source>
</evidence>
<reference evidence="5" key="1">
    <citation type="journal article" date="2020" name="Nature">
        <title>Giant virus diversity and host interactions through global metagenomics.</title>
        <authorList>
            <person name="Schulz F."/>
            <person name="Roux S."/>
            <person name="Paez-Espino D."/>
            <person name="Jungbluth S."/>
            <person name="Walsh D.A."/>
            <person name="Denef V.J."/>
            <person name="McMahon K.D."/>
            <person name="Konstantinidis K.T."/>
            <person name="Eloe-Fadrosh E.A."/>
            <person name="Kyrpides N.C."/>
            <person name="Woyke T."/>
        </authorList>
    </citation>
    <scope>NUCLEOTIDE SEQUENCE</scope>
    <source>
        <strain evidence="5">GVMAG-M-3300023179-2</strain>
    </source>
</reference>
<dbReference type="PROSITE" id="PS50089">
    <property type="entry name" value="ZF_RING_2"/>
    <property type="match status" value="1"/>
</dbReference>
<evidence type="ECO:0000256" key="3">
    <source>
        <dbReference type="ARBA" id="ARBA00022833"/>
    </source>
</evidence>
<dbReference type="GO" id="GO:0061630">
    <property type="term" value="F:ubiquitin protein ligase activity"/>
    <property type="evidence" value="ECO:0007669"/>
    <property type="project" value="TreeGrafter"/>
</dbReference>
<dbReference type="GO" id="GO:0005634">
    <property type="term" value="C:nucleus"/>
    <property type="evidence" value="ECO:0007669"/>
    <property type="project" value="TreeGrafter"/>
</dbReference>
<accession>A0A6C0EIK2</accession>
<dbReference type="EMBL" id="MN739813">
    <property type="protein sequence ID" value="QHT27175.1"/>
    <property type="molecule type" value="Genomic_DNA"/>
</dbReference>
<dbReference type="Pfam" id="PF13639">
    <property type="entry name" value="zf-RING_2"/>
    <property type="match status" value="1"/>
</dbReference>
<dbReference type="PANTHER" id="PTHR45931">
    <property type="entry name" value="SI:CH211-59O9.10"/>
    <property type="match status" value="1"/>
</dbReference>
<name>A0A6C0EIK2_9ZZZZ</name>
<keyword evidence="1" id="KW-0479">Metal-binding</keyword>
<organism evidence="5">
    <name type="scientific">viral metagenome</name>
    <dbReference type="NCBI Taxonomy" id="1070528"/>
    <lineage>
        <taxon>unclassified sequences</taxon>
        <taxon>metagenomes</taxon>
        <taxon>organismal metagenomes</taxon>
    </lineage>
</organism>
<dbReference type="InterPro" id="IPR013083">
    <property type="entry name" value="Znf_RING/FYVE/PHD"/>
</dbReference>
<dbReference type="Gene3D" id="3.30.40.10">
    <property type="entry name" value="Zinc/RING finger domain, C3HC4 (zinc finger)"/>
    <property type="match status" value="1"/>
</dbReference>
<sequence>MENNLENIISNENYLNNINEINQLNLDLFDDMFAMRIVLENEFNSEINIIKELKKYLLELRINRNEINNIIFNFYKHYGINVELNVIEEIEIFPFNIFNQLLRNHNSERIEFINIFSEMLSNNNSELQDVILTVDEKDLQQLKKIILDKKLDCDCSICMGNMNINDEIIELNCCHKYHSDCILKYFKAYNNKCPICRIEIGNAKYIF</sequence>